<evidence type="ECO:0000259" key="9">
    <source>
        <dbReference type="Pfam" id="PF13231"/>
    </source>
</evidence>
<evidence type="ECO:0000256" key="6">
    <source>
        <dbReference type="ARBA" id="ARBA00022989"/>
    </source>
</evidence>
<feature type="transmembrane region" description="Helical" evidence="8">
    <location>
        <begin position="294"/>
        <end position="314"/>
    </location>
</feature>
<organism evidence="10">
    <name type="scientific">Kitasatospora camelliae</name>
    <dbReference type="NCBI Taxonomy" id="3156397"/>
    <lineage>
        <taxon>Bacteria</taxon>
        <taxon>Bacillati</taxon>
        <taxon>Actinomycetota</taxon>
        <taxon>Actinomycetes</taxon>
        <taxon>Kitasatosporales</taxon>
        <taxon>Streptomycetaceae</taxon>
        <taxon>Kitasatospora</taxon>
    </lineage>
</organism>
<feature type="transmembrane region" description="Helical" evidence="8">
    <location>
        <begin position="231"/>
        <end position="251"/>
    </location>
</feature>
<feature type="transmembrane region" description="Helical" evidence="8">
    <location>
        <begin position="196"/>
        <end position="219"/>
    </location>
</feature>
<evidence type="ECO:0000256" key="3">
    <source>
        <dbReference type="ARBA" id="ARBA00022676"/>
    </source>
</evidence>
<dbReference type="GO" id="GO:0005886">
    <property type="term" value="C:plasma membrane"/>
    <property type="evidence" value="ECO:0007669"/>
    <property type="project" value="UniProtKB-SubCell"/>
</dbReference>
<keyword evidence="3 10" id="KW-0328">Glycosyltransferase</keyword>
<evidence type="ECO:0000256" key="8">
    <source>
        <dbReference type="SAM" id="Phobius"/>
    </source>
</evidence>
<feature type="domain" description="Glycosyltransferase RgtA/B/C/D-like" evidence="9">
    <location>
        <begin position="97"/>
        <end position="242"/>
    </location>
</feature>
<feature type="transmembrane region" description="Helical" evidence="8">
    <location>
        <begin position="29"/>
        <end position="48"/>
    </location>
</feature>
<accession>A0AAU8K2X5</accession>
<keyword evidence="2" id="KW-1003">Cell membrane</keyword>
<feature type="transmembrane region" description="Helical" evidence="8">
    <location>
        <begin position="384"/>
        <end position="405"/>
    </location>
</feature>
<dbReference type="EC" id="2.4.-.-" evidence="10"/>
<dbReference type="KEGG" id="kcm:ABWK59_27540"/>
<keyword evidence="6 8" id="KW-1133">Transmembrane helix</keyword>
<gene>
    <name evidence="10" type="ORF">ABWK59_27540</name>
</gene>
<dbReference type="EMBL" id="CP159872">
    <property type="protein sequence ID" value="XCM82401.1"/>
    <property type="molecule type" value="Genomic_DNA"/>
</dbReference>
<evidence type="ECO:0000313" key="10">
    <source>
        <dbReference type="EMBL" id="XCM82401.1"/>
    </source>
</evidence>
<feature type="transmembrane region" description="Helical" evidence="8">
    <location>
        <begin position="343"/>
        <end position="363"/>
    </location>
</feature>
<evidence type="ECO:0000256" key="7">
    <source>
        <dbReference type="ARBA" id="ARBA00023136"/>
    </source>
</evidence>
<reference evidence="10" key="1">
    <citation type="submission" date="2024-06" db="EMBL/GenBank/DDBJ databases">
        <title>The genome sequences of Kitasatospora sp. strain HUAS MG31.</title>
        <authorList>
            <person name="Mo P."/>
        </authorList>
    </citation>
    <scope>NUCLEOTIDE SEQUENCE</scope>
    <source>
        <strain evidence="10">HUAS MG31</strain>
    </source>
</reference>
<dbReference type="InterPro" id="IPR038731">
    <property type="entry name" value="RgtA/B/C-like"/>
</dbReference>
<dbReference type="Pfam" id="PF13231">
    <property type="entry name" value="PMT_2"/>
    <property type="match status" value="1"/>
</dbReference>
<proteinExistence type="predicted"/>
<keyword evidence="7 8" id="KW-0472">Membrane</keyword>
<dbReference type="InterPro" id="IPR050297">
    <property type="entry name" value="LipidA_mod_glycosyltrf_83"/>
</dbReference>
<name>A0AAU8K2X5_9ACTN</name>
<evidence type="ECO:0000256" key="5">
    <source>
        <dbReference type="ARBA" id="ARBA00022692"/>
    </source>
</evidence>
<dbReference type="GO" id="GO:0016763">
    <property type="term" value="F:pentosyltransferase activity"/>
    <property type="evidence" value="ECO:0007669"/>
    <property type="project" value="TreeGrafter"/>
</dbReference>
<keyword evidence="5 8" id="KW-0812">Transmembrane</keyword>
<comment type="subcellular location">
    <subcellularLocation>
        <location evidence="1">Cell membrane</location>
        <topology evidence="1">Multi-pass membrane protein</topology>
    </subcellularLocation>
</comment>
<dbReference type="AlphaFoldDB" id="A0AAU8K2X5"/>
<feature type="transmembrane region" description="Helical" evidence="8">
    <location>
        <begin position="321"/>
        <end position="337"/>
    </location>
</feature>
<dbReference type="GO" id="GO:0009103">
    <property type="term" value="P:lipopolysaccharide biosynthetic process"/>
    <property type="evidence" value="ECO:0007669"/>
    <property type="project" value="UniProtKB-ARBA"/>
</dbReference>
<dbReference type="PANTHER" id="PTHR33908">
    <property type="entry name" value="MANNOSYLTRANSFERASE YKCB-RELATED"/>
    <property type="match status" value="1"/>
</dbReference>
<evidence type="ECO:0000256" key="4">
    <source>
        <dbReference type="ARBA" id="ARBA00022679"/>
    </source>
</evidence>
<sequence length="537" mass="57470">MTVTTLQRAPTTGPARPAVPLRLGRSPTWLGVAAVVLPTLAVLTVQAWNISGWPAGNDDEGTYLSQAWSVQQGHGLAPYTYWYDHPPLGWLQIAALSWLPELFASHDQVMTGSLRTVMLPITAISCVLLYLLARRLGLPRWAGSLAVLLFGLSPLAVSLQRQVLLDNLAVMWVLAAMVLCASPRRDLWQHTAAGLAFGVAVLSKETIIVLLPALVLLLWQRSHPATRGFSLAGAAGGLVTVLSLYPLYALLKNELVPGSGHVSLLEGLSFQLSRPGSPSLLAADSANRQILDSWLYYDRFLLLGGLAAAVLMLLRRPMRPIGLAAVLLAVIAMRPGYLPAMFVIQALPFLALALAGTADRAVVLLRRGTAAAGRRLPPALRRPLYLTAVALTGLAAVSAVAPGWYAGDRTAVTADANDGYDKAAQWLRGALTDPATARVAVDNVLWMDLVRDGLRPGLGAIWFYKIDLDPAVARELPGGWKDLDYIVSTPTVRQPSNSRLTTVQEALAHSTVAASFGSGDHLIEIRRIVTEPAGEGP</sequence>
<dbReference type="PANTHER" id="PTHR33908:SF11">
    <property type="entry name" value="MEMBRANE PROTEIN"/>
    <property type="match status" value="1"/>
</dbReference>
<evidence type="ECO:0000256" key="2">
    <source>
        <dbReference type="ARBA" id="ARBA00022475"/>
    </source>
</evidence>
<feature type="transmembrane region" description="Helical" evidence="8">
    <location>
        <begin position="116"/>
        <end position="133"/>
    </location>
</feature>
<evidence type="ECO:0000256" key="1">
    <source>
        <dbReference type="ARBA" id="ARBA00004651"/>
    </source>
</evidence>
<feature type="transmembrane region" description="Helical" evidence="8">
    <location>
        <begin position="139"/>
        <end position="157"/>
    </location>
</feature>
<dbReference type="RefSeq" id="WP_354643333.1">
    <property type="nucleotide sequence ID" value="NZ_CP159872.1"/>
</dbReference>
<protein>
    <submittedName>
        <fullName evidence="10">Glycosyltransferase family 39 protein</fullName>
        <ecNumber evidence="10">2.4.-.-</ecNumber>
    </submittedName>
</protein>
<keyword evidence="4 10" id="KW-0808">Transferase</keyword>